<dbReference type="PANTHER" id="PTHR36178">
    <property type="entry name" value="SLR0625 PROTEIN"/>
    <property type="match status" value="1"/>
</dbReference>
<dbReference type="OrthoDB" id="4921038at2"/>
<dbReference type="GO" id="GO:0015501">
    <property type="term" value="F:glutamate:sodium symporter activity"/>
    <property type="evidence" value="ECO:0007669"/>
    <property type="project" value="UniProtKB-UniRule"/>
</dbReference>
<comment type="subcellular location">
    <subcellularLocation>
        <location evidence="1">Cell inner membrane</location>
        <topology evidence="1">Multi-pass membrane protein</topology>
    </subcellularLocation>
</comment>
<feature type="transmembrane region" description="Helical" evidence="1">
    <location>
        <begin position="64"/>
        <end position="82"/>
    </location>
</feature>
<organism evidence="3 4">
    <name type="scientific">Xenorhabdus vietnamensis</name>
    <dbReference type="NCBI Taxonomy" id="351656"/>
    <lineage>
        <taxon>Bacteria</taxon>
        <taxon>Pseudomonadati</taxon>
        <taxon>Pseudomonadota</taxon>
        <taxon>Gammaproteobacteria</taxon>
        <taxon>Enterobacterales</taxon>
        <taxon>Morganellaceae</taxon>
        <taxon>Xenorhabdus</taxon>
    </lineage>
</organism>
<feature type="transmembrane region" description="Helical" evidence="1">
    <location>
        <begin position="246"/>
        <end position="268"/>
    </location>
</feature>
<keyword evidence="1" id="KW-0813">Transport</keyword>
<keyword evidence="4" id="KW-1185">Reference proteome</keyword>
<protein>
    <recommendedName>
        <fullName evidence="1 2">Sodium/glutamate symporter</fullName>
    </recommendedName>
</protein>
<evidence type="ECO:0000256" key="1">
    <source>
        <dbReference type="HAMAP-Rule" id="MF_02062"/>
    </source>
</evidence>
<keyword evidence="1" id="KW-0739">Sodium transport</keyword>
<reference evidence="3 4" key="1">
    <citation type="submission" date="2016-10" db="EMBL/GenBank/DDBJ databases">
        <title>Systematic genetic and metabolomic analysis of Xenorhabdus and Photorhabdus spp., highlights the requirements for a dual symbiotic and pathogenic life style.</title>
        <authorList>
            <person name="Tobias N.J."/>
            <person name="Wolff H."/>
            <person name="Djahanschiri B."/>
            <person name="Pidot S.J."/>
            <person name="Stinear T.P."/>
            <person name="Ebersberger I."/>
            <person name="Bode H.B."/>
        </authorList>
    </citation>
    <scope>NUCLEOTIDE SEQUENCE [LARGE SCALE GENOMIC DNA]</scope>
    <source>
        <strain evidence="3 4">DSM 22392</strain>
    </source>
</reference>
<keyword evidence="1" id="KW-0406">Ion transport</keyword>
<feature type="transmembrane region" description="Helical" evidence="1">
    <location>
        <begin position="211"/>
        <end position="234"/>
    </location>
</feature>
<feature type="transmembrane region" description="Helical" evidence="1">
    <location>
        <begin position="6"/>
        <end position="24"/>
    </location>
</feature>
<keyword evidence="1" id="KW-0029">Amino-acid transport</keyword>
<keyword evidence="1" id="KW-0472">Membrane</keyword>
<keyword evidence="1" id="KW-0997">Cell inner membrane</keyword>
<keyword evidence="1" id="KW-1003">Cell membrane</keyword>
<dbReference type="GO" id="GO:0015813">
    <property type="term" value="P:L-glutamate transmembrane transport"/>
    <property type="evidence" value="ECO:0007669"/>
    <property type="project" value="UniProtKB-UniRule"/>
</dbReference>
<keyword evidence="1" id="KW-1133">Transmembrane helix</keyword>
<feature type="transmembrane region" description="Helical" evidence="1">
    <location>
        <begin position="94"/>
        <end position="116"/>
    </location>
</feature>
<feature type="transmembrane region" description="Helical" evidence="1">
    <location>
        <begin position="303"/>
        <end position="323"/>
    </location>
</feature>
<feature type="transmembrane region" description="Helical" evidence="1">
    <location>
        <begin position="160"/>
        <end position="184"/>
    </location>
</feature>
<dbReference type="PANTHER" id="PTHR36178:SF1">
    <property type="entry name" value="SODIUM_GLUTAMATE SYMPORTER"/>
    <property type="match status" value="1"/>
</dbReference>
<dbReference type="GO" id="GO:0005886">
    <property type="term" value="C:plasma membrane"/>
    <property type="evidence" value="ECO:0007669"/>
    <property type="project" value="UniProtKB-SubCell"/>
</dbReference>
<feature type="transmembrane region" description="Helical" evidence="1">
    <location>
        <begin position="369"/>
        <end position="394"/>
    </location>
</feature>
<comment type="function">
    <text evidence="1">Catalyzes the sodium-dependent transport of glutamate.</text>
</comment>
<dbReference type="HAMAP" id="MF_02062">
    <property type="entry name" value="GltS"/>
    <property type="match status" value="1"/>
</dbReference>
<evidence type="ECO:0000313" key="4">
    <source>
        <dbReference type="Proteomes" id="UP000194350"/>
    </source>
</evidence>
<dbReference type="Proteomes" id="UP000194350">
    <property type="component" value="Unassembled WGS sequence"/>
</dbReference>
<dbReference type="RefSeq" id="WP_086109754.1">
    <property type="nucleotide sequence ID" value="NZ_CAWNGD010000046.1"/>
</dbReference>
<feature type="transmembrane region" description="Helical" evidence="1">
    <location>
        <begin position="275"/>
        <end position="297"/>
    </location>
</feature>
<proteinExistence type="inferred from homology"/>
<keyword evidence="1" id="KW-0812">Transmembrane</keyword>
<dbReference type="EMBL" id="MUBJ01000014">
    <property type="protein sequence ID" value="OTA15580.1"/>
    <property type="molecule type" value="Genomic_DNA"/>
</dbReference>
<comment type="similarity">
    <text evidence="1">Belongs to the glutamate:Na(+) symporter (ESS) (TC 2.A.27) family.</text>
</comment>
<dbReference type="AlphaFoldDB" id="A0A1Y2SDI4"/>
<keyword evidence="1" id="KW-0769">Symport</keyword>
<name>A0A1Y2SDI4_9GAMM</name>
<comment type="caution">
    <text evidence="3">The sequence shown here is derived from an EMBL/GenBank/DDBJ whole genome shotgun (WGS) entry which is preliminary data.</text>
</comment>
<feature type="transmembrane region" description="Helical" evidence="1">
    <location>
        <begin position="33"/>
        <end position="52"/>
    </location>
</feature>
<evidence type="ECO:0000313" key="3">
    <source>
        <dbReference type="EMBL" id="OTA15580.1"/>
    </source>
</evidence>
<sequence length="404" mass="42877">MYHLDIYGTLVAATLVLLLGRKLVQSVSFLEKYTIPEPVAGGLLIALILLAVKQSTGWEVSFDLSLQEPLMLTFFATIGLNANLTSLKAGGKFLVIFIFVVVGLLLVQNTVGIVLAKMLGLDPLVGLLAGSITLSGGHGTGAAWGKVFTERYGFENATEVAMACATFGLVLGGLIGGPVARFLVRNTKTPGLKAEDTEIPTAFEKPYTGRLITPLVMVETIAMISICLLAGSFIEKQLEGTAFELPTFVCVLFVGVILSNGLSFLGFYRVFDRAVSVLGNVSLSLFLAMALMSLKLWQLASLALPMLIILAVQAVVMALYAIFVTYRIMGKNFDAAVLSAGHCGFGLGATPTAIANMQAITDRFGPSHVAFLLVPMVGAFFLDIVNAAVIKLYLLLPVFPSVAG</sequence>
<accession>A0A1Y2SDI4</accession>
<dbReference type="NCBIfam" id="TIGR00210">
    <property type="entry name" value="gltS"/>
    <property type="match status" value="1"/>
</dbReference>
<gene>
    <name evidence="1" type="primary">gltS</name>
    <name evidence="3" type="ORF">Xvie_02662</name>
</gene>
<dbReference type="InterPro" id="IPR004445">
    <property type="entry name" value="GltS"/>
</dbReference>
<dbReference type="Pfam" id="PF03616">
    <property type="entry name" value="Glt_symporter"/>
    <property type="match status" value="1"/>
</dbReference>
<evidence type="ECO:0000256" key="2">
    <source>
        <dbReference type="NCBIfam" id="TIGR00210"/>
    </source>
</evidence>
<keyword evidence="1" id="KW-0915">Sodium</keyword>